<dbReference type="Proteomes" id="UP000825123">
    <property type="component" value="Chromosome"/>
</dbReference>
<sequence>MSIRVDEKLKRVRGAGRPRKVNEGVFRDLVKKEKRKREPEVADRIREVRKWPMHIISSLLCASFQS</sequence>
<dbReference type="EMBL" id="AP024597">
    <property type="protein sequence ID" value="BCU69671.1"/>
    <property type="molecule type" value="Genomic_DNA"/>
</dbReference>
<keyword evidence="2" id="KW-1185">Reference proteome</keyword>
<accession>A0A8D5U570</accession>
<dbReference type="GeneID" id="66162717"/>
<dbReference type="KEGG" id="csty:KN1_09680"/>
<dbReference type="RefSeq" id="WP_221289666.1">
    <property type="nucleotide sequence ID" value="NZ_AP024597.1"/>
</dbReference>
<gene>
    <name evidence="1" type="ORF">KN1_09680</name>
</gene>
<organism evidence="1 2">
    <name type="scientific">Stygiolobus caldivivus</name>
    <dbReference type="NCBI Taxonomy" id="2824673"/>
    <lineage>
        <taxon>Archaea</taxon>
        <taxon>Thermoproteota</taxon>
        <taxon>Thermoprotei</taxon>
        <taxon>Sulfolobales</taxon>
        <taxon>Sulfolobaceae</taxon>
        <taxon>Stygiolobus</taxon>
    </lineage>
</organism>
<reference evidence="1 2" key="1">
    <citation type="submission" date="2021-04" db="EMBL/GenBank/DDBJ databases">
        <title>Complete genome sequence of Stygiolobus sp. KN-1.</title>
        <authorList>
            <person name="Nakamura K."/>
            <person name="Sakai H."/>
            <person name="Kurosawa N."/>
        </authorList>
    </citation>
    <scope>NUCLEOTIDE SEQUENCE [LARGE SCALE GENOMIC DNA]</scope>
    <source>
        <strain evidence="1 2">KN-1</strain>
    </source>
</reference>
<dbReference type="AlphaFoldDB" id="A0A8D5U570"/>
<evidence type="ECO:0000313" key="1">
    <source>
        <dbReference type="EMBL" id="BCU69671.1"/>
    </source>
</evidence>
<protein>
    <submittedName>
        <fullName evidence="1">Uncharacterized protein</fullName>
    </submittedName>
</protein>
<evidence type="ECO:0000313" key="2">
    <source>
        <dbReference type="Proteomes" id="UP000825123"/>
    </source>
</evidence>
<proteinExistence type="predicted"/>
<name>A0A8D5U570_9CREN</name>